<sequence>MVFPSDVFVDQGDAEDEDLRAALELSMHPHIDSDDVAADGGDGVANHGVAAVDTSSSVAPVQNNDASMTSINDESINSGDTFDCVAFHRIMWDDAISTTNDKERWIYECISTSAFQDGVDNTVVYDESTLVSPLEALTGSNLSDTSNNNTTTHDNNGNTTPPTESMHHLWGLTQKHGGPCGVLAAIQAEMIRLLLFGRNNGQSSLCYPFSPYVDEDGAKKCHPVTVREVNEALAKAIGMILARAAITPAASGGDVKRSCTSCVCLVFPLEGESVNGNTSDAASQFNSPWIFEMLNSSTKLQATDTTTARTSGLKVHKVIAQNEWTTQDDDDTSPDQKRQRKKEVSFAVDKITPNNKKQPKLTPMQSNLTKLAEAVADFLLGRGEDTNVGDGVKTVPLDYFKGPAGVMYFVMSLVESRGIERIRSDMDDPNTTITSQFGHSSQELINLLLTGQAVSNVFNDSMLISGDLTCRGIQQRPAIGYLSQLESLRYCEVGGYYKAPMFPIWVIGSTSHFSVLFGDGACLKESKSDIILEQCRCAFKKFEGGGESGFIMVDKLGEVIDELDLRGNIGGDSAVSTLQAHLEVSGAGIILWDDFWKVAIRLMTGTSVESAITDEPPLLITQFGEQDTTTPLASTTAASTSAAASASISTMQSDEELARRLAEEWGTSIPTEETNQKAKSDEDYARELQAQWDAEMGGNNDIIDLASQIATTDDAASLGDDSKFSAIRPPTPPRVSNDVASEFSNEDLNCKPSALQMETNDVQEKVQNFETYGISFPVFHYNGLRGGCLTPFRVTRLSPEEAVGASIALSSGGGSNHVSSGGGDLEDVVRTKWPSCMFNWLGKSVPSVD</sequence>
<evidence type="ECO:0000256" key="2">
    <source>
        <dbReference type="SAM" id="MobiDB-lite"/>
    </source>
</evidence>
<evidence type="ECO:0000313" key="5">
    <source>
        <dbReference type="Proteomes" id="UP000001449"/>
    </source>
</evidence>
<gene>
    <name evidence="4" type="ORF">THAPSDRAFT_20745</name>
</gene>
<evidence type="ECO:0000256" key="1">
    <source>
        <dbReference type="ARBA" id="ARBA00011074"/>
    </source>
</evidence>
<dbReference type="GO" id="GO:0071108">
    <property type="term" value="P:protein K48-linked deubiquitination"/>
    <property type="evidence" value="ECO:0007669"/>
    <property type="project" value="InterPro"/>
</dbReference>
<dbReference type="GO" id="GO:0006508">
    <property type="term" value="P:proteolysis"/>
    <property type="evidence" value="ECO:0007669"/>
    <property type="project" value="UniProtKB-KW"/>
</dbReference>
<dbReference type="InterPro" id="IPR039785">
    <property type="entry name" value="MINY3/4"/>
</dbReference>
<feature type="domain" description="Deubiquitinating enzyme MINDY-3/4 conserved" evidence="3">
    <location>
        <begin position="134"/>
        <end position="594"/>
    </location>
</feature>
<dbReference type="Pfam" id="PF13898">
    <property type="entry name" value="MINDY-3_4_CD"/>
    <property type="match status" value="2"/>
</dbReference>
<reference evidence="4 5" key="2">
    <citation type="journal article" date="2008" name="Nature">
        <title>The Phaeodactylum genome reveals the evolutionary history of diatom genomes.</title>
        <authorList>
            <person name="Bowler C."/>
            <person name="Allen A.E."/>
            <person name="Badger J.H."/>
            <person name="Grimwood J."/>
            <person name="Jabbari K."/>
            <person name="Kuo A."/>
            <person name="Maheswari U."/>
            <person name="Martens C."/>
            <person name="Maumus F."/>
            <person name="Otillar R.P."/>
            <person name="Rayko E."/>
            <person name="Salamov A."/>
            <person name="Vandepoele K."/>
            <person name="Beszteri B."/>
            <person name="Gruber A."/>
            <person name="Heijde M."/>
            <person name="Katinka M."/>
            <person name="Mock T."/>
            <person name="Valentin K."/>
            <person name="Verret F."/>
            <person name="Berges J.A."/>
            <person name="Brownlee C."/>
            <person name="Cadoret J.P."/>
            <person name="Chiovitti A."/>
            <person name="Choi C.J."/>
            <person name="Coesel S."/>
            <person name="De Martino A."/>
            <person name="Detter J.C."/>
            <person name="Durkin C."/>
            <person name="Falciatore A."/>
            <person name="Fournet J."/>
            <person name="Haruta M."/>
            <person name="Huysman M.J."/>
            <person name="Jenkins B.D."/>
            <person name="Jiroutova K."/>
            <person name="Jorgensen R.E."/>
            <person name="Joubert Y."/>
            <person name="Kaplan A."/>
            <person name="Kroger N."/>
            <person name="Kroth P.G."/>
            <person name="La Roche J."/>
            <person name="Lindquist E."/>
            <person name="Lommer M."/>
            <person name="Martin-Jezequel V."/>
            <person name="Lopez P.J."/>
            <person name="Lucas S."/>
            <person name="Mangogna M."/>
            <person name="McGinnis K."/>
            <person name="Medlin L.K."/>
            <person name="Montsant A."/>
            <person name="Oudot-Le Secq M.P."/>
            <person name="Napoli C."/>
            <person name="Obornik M."/>
            <person name="Parker M.S."/>
            <person name="Petit J.L."/>
            <person name="Porcel B.M."/>
            <person name="Poulsen N."/>
            <person name="Robison M."/>
            <person name="Rychlewski L."/>
            <person name="Rynearson T.A."/>
            <person name="Schmutz J."/>
            <person name="Shapiro H."/>
            <person name="Siaut M."/>
            <person name="Stanley M."/>
            <person name="Sussman M.R."/>
            <person name="Taylor A.R."/>
            <person name="Vardi A."/>
            <person name="von Dassow P."/>
            <person name="Vyverman W."/>
            <person name="Willis A."/>
            <person name="Wyrwicz L.S."/>
            <person name="Rokhsar D.S."/>
            <person name="Weissenbach J."/>
            <person name="Armbrust E.V."/>
            <person name="Green B.R."/>
            <person name="Van de Peer Y."/>
            <person name="Grigoriev I.V."/>
        </authorList>
    </citation>
    <scope>NUCLEOTIDE SEQUENCE [LARGE SCALE GENOMIC DNA]</scope>
    <source>
        <strain evidence="4 5">CCMP1335</strain>
    </source>
</reference>
<proteinExistence type="inferred from homology"/>
<protein>
    <recommendedName>
        <fullName evidence="3">Deubiquitinating enzyme MINDY-3/4 conserved domain-containing protein</fullName>
    </recommendedName>
</protein>
<dbReference type="SMART" id="SM01174">
    <property type="entry name" value="DUF4205"/>
    <property type="match status" value="1"/>
</dbReference>
<dbReference type="KEGG" id="tps:THAPSDRAFT_20745"/>
<keyword evidence="5" id="KW-1185">Reference proteome</keyword>
<dbReference type="GO" id="GO:1990380">
    <property type="term" value="F:K48-linked deubiquitinase activity"/>
    <property type="evidence" value="ECO:0007669"/>
    <property type="project" value="InterPro"/>
</dbReference>
<dbReference type="EMBL" id="CM000638">
    <property type="protein sequence ID" value="EED96355.1"/>
    <property type="molecule type" value="Genomic_DNA"/>
</dbReference>
<comment type="similarity">
    <text evidence="1">Belongs to the MINDY deubiquitinase family. FAM188 subfamily.</text>
</comment>
<reference evidence="4 5" key="1">
    <citation type="journal article" date="2004" name="Science">
        <title>The genome of the diatom Thalassiosira pseudonana: ecology, evolution, and metabolism.</title>
        <authorList>
            <person name="Armbrust E.V."/>
            <person name="Berges J.A."/>
            <person name="Bowler C."/>
            <person name="Green B.R."/>
            <person name="Martinez D."/>
            <person name="Putnam N.H."/>
            <person name="Zhou S."/>
            <person name="Allen A.E."/>
            <person name="Apt K.E."/>
            <person name="Bechner M."/>
            <person name="Brzezinski M.A."/>
            <person name="Chaal B.K."/>
            <person name="Chiovitti A."/>
            <person name="Davis A.K."/>
            <person name="Demarest M.S."/>
            <person name="Detter J.C."/>
            <person name="Glavina T."/>
            <person name="Goodstein D."/>
            <person name="Hadi M.Z."/>
            <person name="Hellsten U."/>
            <person name="Hildebrand M."/>
            <person name="Jenkins B.D."/>
            <person name="Jurka J."/>
            <person name="Kapitonov V.V."/>
            <person name="Kroger N."/>
            <person name="Lau W.W."/>
            <person name="Lane T.W."/>
            <person name="Larimer F.W."/>
            <person name="Lippmeier J.C."/>
            <person name="Lucas S."/>
            <person name="Medina M."/>
            <person name="Montsant A."/>
            <person name="Obornik M."/>
            <person name="Parker M.S."/>
            <person name="Palenik B."/>
            <person name="Pazour G.J."/>
            <person name="Richardson P.M."/>
            <person name="Rynearson T.A."/>
            <person name="Saito M.A."/>
            <person name="Schwartz D.C."/>
            <person name="Thamatrakoln K."/>
            <person name="Valentin K."/>
            <person name="Vardi A."/>
            <person name="Wilkerson F.P."/>
            <person name="Rokhsar D.S."/>
        </authorList>
    </citation>
    <scope>NUCLEOTIDE SEQUENCE [LARGE SCALE GENOMIC DNA]</scope>
    <source>
        <strain evidence="4 5">CCMP1335</strain>
    </source>
</reference>
<dbReference type="Proteomes" id="UP000001449">
    <property type="component" value="Chromosome 1"/>
</dbReference>
<dbReference type="PANTHER" id="PTHR12473">
    <property type="entry name" value="UBIQUITIN CARBOXYL-TERMINAL HYDROLASE MINDY-4-RELATED"/>
    <property type="match status" value="1"/>
</dbReference>
<dbReference type="PaxDb" id="35128-Thaps20745"/>
<organism evidence="4 5">
    <name type="scientific">Thalassiosira pseudonana</name>
    <name type="common">Marine diatom</name>
    <name type="synonym">Cyclotella nana</name>
    <dbReference type="NCBI Taxonomy" id="35128"/>
    <lineage>
        <taxon>Eukaryota</taxon>
        <taxon>Sar</taxon>
        <taxon>Stramenopiles</taxon>
        <taxon>Ochrophyta</taxon>
        <taxon>Bacillariophyta</taxon>
        <taxon>Coscinodiscophyceae</taxon>
        <taxon>Thalassiosirophycidae</taxon>
        <taxon>Thalassiosirales</taxon>
        <taxon>Thalassiosiraceae</taxon>
        <taxon>Thalassiosira</taxon>
    </lineage>
</organism>
<dbReference type="HOGENOM" id="CLU_319449_0_0_1"/>
<dbReference type="RefSeq" id="XP_002286714.1">
    <property type="nucleotide sequence ID" value="XM_002286678.1"/>
</dbReference>
<feature type="region of interest" description="Disordered" evidence="2">
    <location>
        <begin position="324"/>
        <end position="345"/>
    </location>
</feature>
<dbReference type="eggNOG" id="KOG2871">
    <property type="taxonomic scope" value="Eukaryota"/>
</dbReference>
<dbReference type="GO" id="GO:0004843">
    <property type="term" value="F:cysteine-type deubiquitinase activity"/>
    <property type="evidence" value="ECO:0007669"/>
    <property type="project" value="UniProtKB-EC"/>
</dbReference>
<accession>B8BQF3</accession>
<dbReference type="AlphaFoldDB" id="B8BQF3"/>
<dbReference type="InParanoid" id="B8BQF3"/>
<feature type="region of interest" description="Disordered" evidence="2">
    <location>
        <begin position="138"/>
        <end position="161"/>
    </location>
</feature>
<dbReference type="InterPro" id="IPR025257">
    <property type="entry name" value="MINDY-3/4_CD"/>
</dbReference>
<evidence type="ECO:0000259" key="3">
    <source>
        <dbReference type="SMART" id="SM01174"/>
    </source>
</evidence>
<name>B8BQF3_THAPS</name>
<dbReference type="OMA" id="VVRTKWP"/>
<evidence type="ECO:0000313" key="4">
    <source>
        <dbReference type="EMBL" id="EED96355.1"/>
    </source>
</evidence>
<dbReference type="GeneID" id="7442912"/>
<dbReference type="PANTHER" id="PTHR12473:SF8">
    <property type="entry name" value="UBIQUITIN CARBOXYL-TERMINAL HYDROLASE MINDY-4-RELATED"/>
    <property type="match status" value="1"/>
</dbReference>